<feature type="transmembrane region" description="Helical" evidence="1">
    <location>
        <begin position="103"/>
        <end position="126"/>
    </location>
</feature>
<keyword evidence="1" id="KW-1133">Transmembrane helix</keyword>
<dbReference type="InterPro" id="IPR021414">
    <property type="entry name" value="DUF3054"/>
</dbReference>
<keyword evidence="1" id="KW-0812">Transmembrane</keyword>
<proteinExistence type="predicted"/>
<feature type="transmembrane region" description="Helical" evidence="1">
    <location>
        <begin position="71"/>
        <end position="91"/>
    </location>
</feature>
<evidence type="ECO:0000313" key="3">
    <source>
        <dbReference type="Proteomes" id="UP000829069"/>
    </source>
</evidence>
<accession>A0ABY3W5V7</accession>
<sequence>MIETSPWLRAGLPLVAGSLVLDLAAIVIFAAAGRNTHEHGLGAVGILTTAAPFLIGALIGWAALRAWRRPTALWPTGVAVWLAAVVLGLALRGLAGGGLALSFQIVTLLVLGVLLLGWRALAALFIKLRFRRRVE</sequence>
<dbReference type="EMBL" id="CP093326">
    <property type="protein sequence ID" value="UNK44403.1"/>
    <property type="molecule type" value="Genomic_DNA"/>
</dbReference>
<feature type="transmembrane region" description="Helical" evidence="1">
    <location>
        <begin position="12"/>
        <end position="32"/>
    </location>
</feature>
<dbReference type="Pfam" id="PF11255">
    <property type="entry name" value="DUF3054"/>
    <property type="match status" value="1"/>
</dbReference>
<keyword evidence="3" id="KW-1185">Reference proteome</keyword>
<dbReference type="Proteomes" id="UP000829069">
    <property type="component" value="Chromosome"/>
</dbReference>
<gene>
    <name evidence="2" type="ORF">MNQ99_10330</name>
</gene>
<dbReference type="RefSeq" id="WP_241912896.1">
    <property type="nucleotide sequence ID" value="NZ_CP093326.1"/>
</dbReference>
<feature type="transmembrane region" description="Helical" evidence="1">
    <location>
        <begin position="44"/>
        <end position="64"/>
    </location>
</feature>
<evidence type="ECO:0000313" key="2">
    <source>
        <dbReference type="EMBL" id="UNK44403.1"/>
    </source>
</evidence>
<organism evidence="2 3">
    <name type="scientific">Arthrobacter sulfonylureivorans</name>
    <dbReference type="NCBI Taxonomy" id="2486855"/>
    <lineage>
        <taxon>Bacteria</taxon>
        <taxon>Bacillati</taxon>
        <taxon>Actinomycetota</taxon>
        <taxon>Actinomycetes</taxon>
        <taxon>Micrococcales</taxon>
        <taxon>Micrococcaceae</taxon>
        <taxon>Arthrobacter</taxon>
    </lineage>
</organism>
<keyword evidence="1" id="KW-0472">Membrane</keyword>
<protein>
    <submittedName>
        <fullName evidence="2">DUF3054 domain-containing protein</fullName>
    </submittedName>
</protein>
<reference evidence="2 3" key="1">
    <citation type="submission" date="2022-03" db="EMBL/GenBank/DDBJ databases">
        <title>Isotopic signatures of nitrous oxide derived from detoxification processes.</title>
        <authorList>
            <person name="Behrendt U."/>
            <person name="Buchen C."/>
            <person name="Well R."/>
            <person name="Ulrich A."/>
            <person name="Rohe L."/>
            <person name="Kolb S."/>
            <person name="Schloter M."/>
            <person name="Horn M.A."/>
            <person name="Augustin J."/>
        </authorList>
    </citation>
    <scope>NUCLEOTIDE SEQUENCE [LARGE SCALE GENOMIC DNA]</scope>
    <source>
        <strain evidence="2 3">S4-C24</strain>
    </source>
</reference>
<name>A0ABY3W5V7_9MICC</name>
<evidence type="ECO:0000256" key="1">
    <source>
        <dbReference type="SAM" id="Phobius"/>
    </source>
</evidence>